<dbReference type="Proteomes" id="UP000823772">
    <property type="component" value="Unassembled WGS sequence"/>
</dbReference>
<evidence type="ECO:0000313" key="2">
    <source>
        <dbReference type="EMBL" id="MBO8481276.1"/>
    </source>
</evidence>
<evidence type="ECO:0000256" key="1">
    <source>
        <dbReference type="SAM" id="SignalP"/>
    </source>
</evidence>
<feature type="chain" id="PRO_5038648657" description="Lipoprotein" evidence="1">
    <location>
        <begin position="23"/>
        <end position="141"/>
    </location>
</feature>
<comment type="caution">
    <text evidence="2">The sequence shown here is derived from an EMBL/GenBank/DDBJ whole genome shotgun (WGS) entry which is preliminary data.</text>
</comment>
<protein>
    <recommendedName>
        <fullName evidence="4">Lipoprotein</fullName>
    </recommendedName>
</protein>
<sequence length="141" mass="15716">MRKNAYAILICLMAIVPITGLTGCKCSGSDNYAPADTLTEETANDSLSVTAPNGDKIAEDMEALEEQIRLMIAEQYGEDIPFEITSIEYSDVPQEYYLATINYRMENGITSNFVMTNLVENDDVQITQDTKSVTFEFKSEN</sequence>
<accession>A0A9D9NPR8</accession>
<feature type="signal peptide" evidence="1">
    <location>
        <begin position="1"/>
        <end position="22"/>
    </location>
</feature>
<proteinExistence type="predicted"/>
<name>A0A9D9NPR8_9BACT</name>
<keyword evidence="1" id="KW-0732">Signal</keyword>
<gene>
    <name evidence="2" type="ORF">IAC87_01870</name>
</gene>
<evidence type="ECO:0000313" key="3">
    <source>
        <dbReference type="Proteomes" id="UP000823772"/>
    </source>
</evidence>
<dbReference type="AlphaFoldDB" id="A0A9D9NPR8"/>
<dbReference type="EMBL" id="JADILY010000037">
    <property type="protein sequence ID" value="MBO8481276.1"/>
    <property type="molecule type" value="Genomic_DNA"/>
</dbReference>
<dbReference type="PROSITE" id="PS51257">
    <property type="entry name" value="PROKAR_LIPOPROTEIN"/>
    <property type="match status" value="1"/>
</dbReference>
<reference evidence="2" key="2">
    <citation type="journal article" date="2021" name="PeerJ">
        <title>Extensive microbial diversity within the chicken gut microbiome revealed by metagenomics and culture.</title>
        <authorList>
            <person name="Gilroy R."/>
            <person name="Ravi A."/>
            <person name="Getino M."/>
            <person name="Pursley I."/>
            <person name="Horton D.L."/>
            <person name="Alikhan N.F."/>
            <person name="Baker D."/>
            <person name="Gharbi K."/>
            <person name="Hall N."/>
            <person name="Watson M."/>
            <person name="Adriaenssens E.M."/>
            <person name="Foster-Nyarko E."/>
            <person name="Jarju S."/>
            <person name="Secka A."/>
            <person name="Antonio M."/>
            <person name="Oren A."/>
            <person name="Chaudhuri R.R."/>
            <person name="La Ragione R."/>
            <person name="Hildebrand F."/>
            <person name="Pallen M.J."/>
        </authorList>
    </citation>
    <scope>NUCLEOTIDE SEQUENCE</scope>
    <source>
        <strain evidence="2">B3-2255</strain>
    </source>
</reference>
<evidence type="ECO:0008006" key="4">
    <source>
        <dbReference type="Google" id="ProtNLM"/>
    </source>
</evidence>
<organism evidence="2 3">
    <name type="scientific">Candidatus Merdivivens faecigallinarum</name>
    <dbReference type="NCBI Taxonomy" id="2840871"/>
    <lineage>
        <taxon>Bacteria</taxon>
        <taxon>Pseudomonadati</taxon>
        <taxon>Bacteroidota</taxon>
        <taxon>Bacteroidia</taxon>
        <taxon>Bacteroidales</taxon>
        <taxon>Muribaculaceae</taxon>
        <taxon>Muribaculaceae incertae sedis</taxon>
        <taxon>Candidatus Merdivivens</taxon>
    </lineage>
</organism>
<reference evidence="2" key="1">
    <citation type="submission" date="2020-10" db="EMBL/GenBank/DDBJ databases">
        <authorList>
            <person name="Gilroy R."/>
        </authorList>
    </citation>
    <scope>NUCLEOTIDE SEQUENCE</scope>
    <source>
        <strain evidence="2">B3-2255</strain>
    </source>
</reference>